<feature type="compositionally biased region" description="Basic and acidic residues" evidence="1">
    <location>
        <begin position="140"/>
        <end position="161"/>
    </location>
</feature>
<dbReference type="InterPro" id="IPR011741">
    <property type="entry name" value="Phg_2220_C"/>
</dbReference>
<organism evidence="3 4">
    <name type="scientific">Photobacterium andalusiense</name>
    <dbReference type="NCBI Taxonomy" id="2204296"/>
    <lineage>
        <taxon>Bacteria</taxon>
        <taxon>Pseudomonadati</taxon>
        <taxon>Pseudomonadota</taxon>
        <taxon>Gammaproteobacteria</taxon>
        <taxon>Vibrionales</taxon>
        <taxon>Vibrionaceae</taxon>
        <taxon>Photobacterium</taxon>
    </lineage>
</organism>
<feature type="region of interest" description="Disordered" evidence="1">
    <location>
        <begin position="140"/>
        <end position="163"/>
    </location>
</feature>
<evidence type="ECO:0000256" key="1">
    <source>
        <dbReference type="SAM" id="MobiDB-lite"/>
    </source>
</evidence>
<name>A0A1Y6MCA7_9GAMM</name>
<feature type="domain" description="Phage conserved hypothetical protein C-terminal" evidence="2">
    <location>
        <begin position="166"/>
        <end position="238"/>
    </location>
</feature>
<keyword evidence="4" id="KW-1185">Reference proteome</keyword>
<sequence>MSIIRSERRNRYTTISNTVFTNNQLSFQAMGMLSYILSKPDNWSVSPAQLITVTKNTAKKTARDGVYAILKELKDTGFVGIEKLSTGDTNYIVYDTPIAKKPNPYNTDMGDPNTAKPDPYKPDPSEPTLIKTDIKQELKSNNKDLLSSKHDDTNPSDKNSDSAKQVIQHLNAVTGSKFQCCKSNINHINGRLNDGYTVEDLCLVITQKQIEWGSDGKMAQYIRPSTLFKASKFSGYLQAAKITKLNPDNRPVTLADFDDLTWGKDLGL</sequence>
<evidence type="ECO:0000313" key="3">
    <source>
        <dbReference type="EMBL" id="SMY34227.1"/>
    </source>
</evidence>
<proteinExistence type="predicted"/>
<evidence type="ECO:0000259" key="2">
    <source>
        <dbReference type="Pfam" id="PF09524"/>
    </source>
</evidence>
<dbReference type="RefSeq" id="WP_087853007.1">
    <property type="nucleotide sequence ID" value="NZ_FYAJ01000002.1"/>
</dbReference>
<dbReference type="AlphaFoldDB" id="A0A1Y6MCA7"/>
<dbReference type="Proteomes" id="UP000195719">
    <property type="component" value="Unassembled WGS sequence"/>
</dbReference>
<protein>
    <recommendedName>
        <fullName evidence="2">Phage conserved hypothetical protein C-terminal domain-containing protein</fullName>
    </recommendedName>
</protein>
<dbReference type="Pfam" id="PF09524">
    <property type="entry name" value="Phg_2220_C"/>
    <property type="match status" value="1"/>
</dbReference>
<reference evidence="4" key="1">
    <citation type="submission" date="2017-06" db="EMBL/GenBank/DDBJ databases">
        <authorList>
            <person name="Rodrigo-Torres L."/>
            <person name="Arahal R.D."/>
            <person name="Lucena T."/>
        </authorList>
    </citation>
    <scope>NUCLEOTIDE SEQUENCE [LARGE SCALE GENOMIC DNA]</scope>
    <source>
        <strain evidence="4">CECT 9192</strain>
    </source>
</reference>
<gene>
    <name evidence="3" type="ORF">PAND9192_01224</name>
</gene>
<evidence type="ECO:0000313" key="4">
    <source>
        <dbReference type="Proteomes" id="UP000195719"/>
    </source>
</evidence>
<dbReference type="EMBL" id="FYAJ01000002">
    <property type="protein sequence ID" value="SMY34227.1"/>
    <property type="molecule type" value="Genomic_DNA"/>
</dbReference>
<feature type="region of interest" description="Disordered" evidence="1">
    <location>
        <begin position="102"/>
        <end position="128"/>
    </location>
</feature>
<accession>A0A1Y6MCA7</accession>